<protein>
    <submittedName>
        <fullName evidence="1">Uncharacterized protein</fullName>
    </submittedName>
</protein>
<evidence type="ECO:0000313" key="1">
    <source>
        <dbReference type="EMBL" id="TQV88745.1"/>
    </source>
</evidence>
<comment type="caution">
    <text evidence="1">The sequence shown here is derived from an EMBL/GenBank/DDBJ whole genome shotgun (WGS) entry which is preliminary data.</text>
</comment>
<dbReference type="EMBL" id="VIKS01000003">
    <property type="protein sequence ID" value="TQV88745.1"/>
    <property type="molecule type" value="Genomic_DNA"/>
</dbReference>
<sequence length="100" mass="11399">MVKKKSPAKATEYSEKDFKAFKQKLEKLDRDLVSCRKAAQNVLGEMDTDLRAHLDKIGVSKKHQKSILAITARGSKRVDQVYLDGIQLQETLEELLEILK</sequence>
<gene>
    <name evidence="1" type="ORF">FLL46_04225</name>
</gene>
<dbReference type="Proteomes" id="UP000315439">
    <property type="component" value="Unassembled WGS sequence"/>
</dbReference>
<accession>A0A545UH05</accession>
<organism evidence="1 2">
    <name type="scientific">Aliikangiella coralliicola</name>
    <dbReference type="NCBI Taxonomy" id="2592383"/>
    <lineage>
        <taxon>Bacteria</taxon>
        <taxon>Pseudomonadati</taxon>
        <taxon>Pseudomonadota</taxon>
        <taxon>Gammaproteobacteria</taxon>
        <taxon>Oceanospirillales</taxon>
        <taxon>Pleioneaceae</taxon>
        <taxon>Aliikangiella</taxon>
    </lineage>
</organism>
<name>A0A545UH05_9GAMM</name>
<proteinExistence type="predicted"/>
<evidence type="ECO:0000313" key="2">
    <source>
        <dbReference type="Proteomes" id="UP000315439"/>
    </source>
</evidence>
<keyword evidence="2" id="KW-1185">Reference proteome</keyword>
<dbReference type="RefSeq" id="WP_142892198.1">
    <property type="nucleotide sequence ID" value="NZ_ML660161.1"/>
</dbReference>
<reference evidence="1 2" key="1">
    <citation type="submission" date="2019-07" db="EMBL/GenBank/DDBJ databases">
        <title>Draft genome for Aliikangiella sp. M105.</title>
        <authorList>
            <person name="Wang G."/>
        </authorList>
    </citation>
    <scope>NUCLEOTIDE SEQUENCE [LARGE SCALE GENOMIC DNA]</scope>
    <source>
        <strain evidence="1 2">M105</strain>
    </source>
</reference>
<dbReference type="AlphaFoldDB" id="A0A545UH05"/>